<dbReference type="Gene3D" id="3.30.460.10">
    <property type="entry name" value="Beta Polymerase, domain 2"/>
    <property type="match status" value="1"/>
</dbReference>
<evidence type="ECO:0000313" key="3">
    <source>
        <dbReference type="EMBL" id="TNH27555.1"/>
    </source>
</evidence>
<name>A0A5C4QKA9_9ACTN</name>
<dbReference type="CDD" id="cd05403">
    <property type="entry name" value="NT_KNTase_like"/>
    <property type="match status" value="1"/>
</dbReference>
<feature type="compositionally biased region" description="Low complexity" evidence="1">
    <location>
        <begin position="37"/>
        <end position="48"/>
    </location>
</feature>
<comment type="caution">
    <text evidence="3">The sequence shown here is derived from an EMBL/GenBank/DDBJ whole genome shotgun (WGS) entry which is preliminary data.</text>
</comment>
<feature type="domain" description="Polymerase nucleotidyl transferase" evidence="2">
    <location>
        <begin position="75"/>
        <end position="113"/>
    </location>
</feature>
<dbReference type="AlphaFoldDB" id="A0A5C4QKA9"/>
<keyword evidence="4" id="KW-1185">Reference proteome</keyword>
<evidence type="ECO:0000259" key="2">
    <source>
        <dbReference type="Pfam" id="PF01909"/>
    </source>
</evidence>
<evidence type="ECO:0000313" key="4">
    <source>
        <dbReference type="Proteomes" id="UP000306145"/>
    </source>
</evidence>
<organism evidence="3 4">
    <name type="scientific">Micromonospora orduensis</name>
    <dbReference type="NCBI Taxonomy" id="1420891"/>
    <lineage>
        <taxon>Bacteria</taxon>
        <taxon>Bacillati</taxon>
        <taxon>Actinomycetota</taxon>
        <taxon>Actinomycetes</taxon>
        <taxon>Micromonosporales</taxon>
        <taxon>Micromonosporaceae</taxon>
        <taxon>Micromonospora</taxon>
    </lineage>
</organism>
<protein>
    <recommendedName>
        <fullName evidence="2">Polymerase nucleotidyl transferase domain-containing protein</fullName>
    </recommendedName>
</protein>
<gene>
    <name evidence="3" type="ORF">FHG89_17755</name>
</gene>
<proteinExistence type="predicted"/>
<dbReference type="InterPro" id="IPR002934">
    <property type="entry name" value="Polymerase_NTP_transf_dom"/>
</dbReference>
<dbReference type="Proteomes" id="UP000306145">
    <property type="component" value="Unassembled WGS sequence"/>
</dbReference>
<dbReference type="InterPro" id="IPR043519">
    <property type="entry name" value="NT_sf"/>
</dbReference>
<dbReference type="RefSeq" id="WP_139585503.1">
    <property type="nucleotide sequence ID" value="NZ_VDFY01000169.1"/>
</dbReference>
<dbReference type="SUPFAM" id="SSF81301">
    <property type="entry name" value="Nucleotidyltransferase"/>
    <property type="match status" value="1"/>
</dbReference>
<dbReference type="GO" id="GO:0016779">
    <property type="term" value="F:nucleotidyltransferase activity"/>
    <property type="evidence" value="ECO:0007669"/>
    <property type="project" value="InterPro"/>
</dbReference>
<evidence type="ECO:0000256" key="1">
    <source>
        <dbReference type="SAM" id="MobiDB-lite"/>
    </source>
</evidence>
<feature type="region of interest" description="Disordered" evidence="1">
    <location>
        <begin position="34"/>
        <end position="54"/>
    </location>
</feature>
<dbReference type="Pfam" id="PF01909">
    <property type="entry name" value="NTP_transf_2"/>
    <property type="match status" value="1"/>
</dbReference>
<dbReference type="EMBL" id="VDFY01000169">
    <property type="protein sequence ID" value="TNH27555.1"/>
    <property type="molecule type" value="Genomic_DNA"/>
</dbReference>
<accession>A0A5C4QKA9</accession>
<reference evidence="3 4" key="1">
    <citation type="submission" date="2019-06" db="EMBL/GenBank/DDBJ databases">
        <title>Micromonospora ordensis sp. nov., isolated from deep marine sediment.</title>
        <authorList>
            <person name="Veyisoglu A."/>
            <person name="Carro L."/>
            <person name="Klenk H.-P."/>
            <person name="Sahin N."/>
        </authorList>
    </citation>
    <scope>NUCLEOTIDE SEQUENCE [LARGE SCALE GENOMIC DNA]</scope>
    <source>
        <strain evidence="3 4">S2509</strain>
    </source>
</reference>
<sequence length="184" mass="20397">MTGRRRDLPDGATTAARGIVAQAARSMMRRADDVAGEAAETATTRAARQIPQGFTERQWTRFARGARQTQRQAGLPDGDLVAHGSRVKGTARPDSDIDVALIVDDKTFFDLAERSLARAPDGTRLRKTMLRRINENGQLASFDLGTDFTHLRRELMDTHVPHKVQFSVLRRGGKFDNGPFLPLD</sequence>
<dbReference type="OrthoDB" id="4981820at2"/>